<feature type="compositionally biased region" description="Polar residues" evidence="1">
    <location>
        <begin position="30"/>
        <end position="41"/>
    </location>
</feature>
<reference evidence="2" key="1">
    <citation type="submission" date="2019-11" db="EMBL/GenBank/DDBJ databases">
        <title>Description of Pedobacter sp. LMG 31464T.</title>
        <authorList>
            <person name="Carlier A."/>
            <person name="Qi S."/>
            <person name="Vandamme P."/>
        </authorList>
    </citation>
    <scope>NUCLEOTIDE SEQUENCE</scope>
    <source>
        <strain evidence="2">LMG 31464</strain>
    </source>
</reference>
<protein>
    <submittedName>
        <fullName evidence="2">Uncharacterized protein</fullName>
    </submittedName>
</protein>
<evidence type="ECO:0000313" key="3">
    <source>
        <dbReference type="Proteomes" id="UP000601055"/>
    </source>
</evidence>
<dbReference type="RefSeq" id="WP_182922051.1">
    <property type="nucleotide sequence ID" value="NZ_WNXD01000001.1"/>
</dbReference>
<feature type="compositionally biased region" description="Basic and acidic residues" evidence="1">
    <location>
        <begin position="18"/>
        <end position="29"/>
    </location>
</feature>
<name>A0A923DWQ6_9SPHI</name>
<evidence type="ECO:0000313" key="2">
    <source>
        <dbReference type="EMBL" id="MBB2145401.1"/>
    </source>
</evidence>
<dbReference type="Proteomes" id="UP000601055">
    <property type="component" value="Unassembled WGS sequence"/>
</dbReference>
<sequence>MEPNAHKNGKKGNLQAENKQEKRHVENFERNSSSVETTLNFSKRHGRRFHSFGDGHEPGIMPGTGF</sequence>
<organism evidence="2 3">
    <name type="scientific">Pedobacter planticolens</name>
    <dbReference type="NCBI Taxonomy" id="2679964"/>
    <lineage>
        <taxon>Bacteria</taxon>
        <taxon>Pseudomonadati</taxon>
        <taxon>Bacteroidota</taxon>
        <taxon>Sphingobacteriia</taxon>
        <taxon>Sphingobacteriales</taxon>
        <taxon>Sphingobacteriaceae</taxon>
        <taxon>Pedobacter</taxon>
    </lineage>
</organism>
<feature type="region of interest" description="Disordered" evidence="1">
    <location>
        <begin position="1"/>
        <end position="66"/>
    </location>
</feature>
<dbReference type="AlphaFoldDB" id="A0A923DWQ6"/>
<evidence type="ECO:0000256" key="1">
    <source>
        <dbReference type="SAM" id="MobiDB-lite"/>
    </source>
</evidence>
<proteinExistence type="predicted"/>
<keyword evidence="3" id="KW-1185">Reference proteome</keyword>
<dbReference type="EMBL" id="WNXD01000001">
    <property type="protein sequence ID" value="MBB2145401.1"/>
    <property type="molecule type" value="Genomic_DNA"/>
</dbReference>
<accession>A0A923DWQ6</accession>
<gene>
    <name evidence="2" type="ORF">GM921_07895</name>
</gene>
<comment type="caution">
    <text evidence="2">The sequence shown here is derived from an EMBL/GenBank/DDBJ whole genome shotgun (WGS) entry which is preliminary data.</text>
</comment>